<dbReference type="Proteomes" id="UP000283374">
    <property type="component" value="Unassembled WGS sequence"/>
</dbReference>
<dbReference type="OrthoDB" id="162563at2"/>
<keyword evidence="2" id="KW-1185">Reference proteome</keyword>
<accession>A0A413RJQ8</accession>
<reference evidence="1 2" key="1">
    <citation type="submission" date="2018-08" db="EMBL/GenBank/DDBJ databases">
        <title>Cellulomonas rhizosphaerae sp. nov., a novel actinomycete isolated from soil.</title>
        <authorList>
            <person name="Tian Y."/>
        </authorList>
    </citation>
    <scope>NUCLEOTIDE SEQUENCE [LARGE SCALE GENOMIC DNA]</scope>
    <source>
        <strain evidence="1 2">NEAU-TCZ24</strain>
    </source>
</reference>
<proteinExistence type="predicted"/>
<evidence type="ECO:0000313" key="2">
    <source>
        <dbReference type="Proteomes" id="UP000283374"/>
    </source>
</evidence>
<dbReference type="EMBL" id="QWKP01000210">
    <property type="protein sequence ID" value="RHA38804.1"/>
    <property type="molecule type" value="Genomic_DNA"/>
</dbReference>
<dbReference type="Pfam" id="PF10012">
    <property type="entry name" value="DUF2255"/>
    <property type="match status" value="1"/>
</dbReference>
<protein>
    <submittedName>
        <fullName evidence="1">DUF2255 family protein</fullName>
    </submittedName>
</protein>
<evidence type="ECO:0000313" key="1">
    <source>
        <dbReference type="EMBL" id="RHA38804.1"/>
    </source>
</evidence>
<comment type="caution">
    <text evidence="1">The sequence shown here is derived from an EMBL/GenBank/DDBJ whole genome shotgun (WGS) entry which is preliminary data.</text>
</comment>
<dbReference type="InterPro" id="IPR016888">
    <property type="entry name" value="UCP028498"/>
</dbReference>
<gene>
    <name evidence="1" type="ORF">D1825_12955</name>
</gene>
<organism evidence="1 2">
    <name type="scientific">Cellulomonas rhizosphaerae</name>
    <dbReference type="NCBI Taxonomy" id="2293719"/>
    <lineage>
        <taxon>Bacteria</taxon>
        <taxon>Bacillati</taxon>
        <taxon>Actinomycetota</taxon>
        <taxon>Actinomycetes</taxon>
        <taxon>Micrococcales</taxon>
        <taxon>Cellulomonadaceae</taxon>
        <taxon>Cellulomonas</taxon>
    </lineage>
</organism>
<dbReference type="AlphaFoldDB" id="A0A413RJQ8"/>
<sequence length="98" mass="10431">MQEEPRCSGPKMSWPGSIYIRSARGPHNGWFRRALAAGAGRIRAGGVTQGVTFELADPSVRKAGDAAYHAKYDRYGTGQVGAVSGPDVLETTVRVLPS</sequence>
<name>A0A413RJQ8_9CELL</name>